<accession>A0A8S0RF39</accession>
<keyword evidence="4" id="KW-1185">Reference proteome</keyword>
<protein>
    <submittedName>
        <fullName evidence="3">Uncharacterized protein</fullName>
    </submittedName>
</protein>
<feature type="region of interest" description="Disordered" evidence="1">
    <location>
        <begin position="132"/>
        <end position="155"/>
    </location>
</feature>
<keyword evidence="2" id="KW-1133">Transmembrane helix</keyword>
<feature type="region of interest" description="Disordered" evidence="1">
    <location>
        <begin position="14"/>
        <end position="102"/>
    </location>
</feature>
<proteinExistence type="predicted"/>
<name>A0A8S0RF39_OLEEU</name>
<reference evidence="3 4" key="1">
    <citation type="submission" date="2019-12" db="EMBL/GenBank/DDBJ databases">
        <authorList>
            <person name="Alioto T."/>
            <person name="Alioto T."/>
            <person name="Gomez Garrido J."/>
        </authorList>
    </citation>
    <scope>NUCLEOTIDE SEQUENCE [LARGE SCALE GENOMIC DNA]</scope>
</reference>
<dbReference type="PANTHER" id="PTHR35490">
    <property type="entry name" value="BACTERIOPHAGE N4 ADSORPTION B PROTEIN"/>
    <property type="match status" value="1"/>
</dbReference>
<evidence type="ECO:0000313" key="4">
    <source>
        <dbReference type="Proteomes" id="UP000594638"/>
    </source>
</evidence>
<organism evidence="3 4">
    <name type="scientific">Olea europaea subsp. europaea</name>
    <dbReference type="NCBI Taxonomy" id="158383"/>
    <lineage>
        <taxon>Eukaryota</taxon>
        <taxon>Viridiplantae</taxon>
        <taxon>Streptophyta</taxon>
        <taxon>Embryophyta</taxon>
        <taxon>Tracheophyta</taxon>
        <taxon>Spermatophyta</taxon>
        <taxon>Magnoliopsida</taxon>
        <taxon>eudicotyledons</taxon>
        <taxon>Gunneridae</taxon>
        <taxon>Pentapetalae</taxon>
        <taxon>asterids</taxon>
        <taxon>lamiids</taxon>
        <taxon>Lamiales</taxon>
        <taxon>Oleaceae</taxon>
        <taxon>Oleeae</taxon>
        <taxon>Olea</taxon>
    </lineage>
</organism>
<feature type="transmembrane region" description="Helical" evidence="2">
    <location>
        <begin position="350"/>
        <end position="371"/>
    </location>
</feature>
<dbReference type="PANTHER" id="PTHR35490:SF3">
    <property type="entry name" value="(WILD MALAYSIAN BANANA) HYPOTHETICAL PROTEIN"/>
    <property type="match status" value="1"/>
</dbReference>
<gene>
    <name evidence="3" type="ORF">OLEA9_A048884</name>
</gene>
<keyword evidence="2" id="KW-0812">Transmembrane</keyword>
<dbReference type="Gramene" id="OE9A048884T1">
    <property type="protein sequence ID" value="OE9A048884C1"/>
    <property type="gene ID" value="OE9A048884"/>
</dbReference>
<dbReference type="OrthoDB" id="1736072at2759"/>
<dbReference type="Proteomes" id="UP000594638">
    <property type="component" value="Unassembled WGS sequence"/>
</dbReference>
<sequence>MPTFTAIALENLLEPRVRDSCKKPPKPNQGVSNDDNEATERKEDSSANPRVGGSRHIYISPALYVTPEPAPIPGNSSSNPSSPSPYVVNHKRRGGVENGSRRVEKCDVQDVNPEKDGNDLNLEEGVVGDFVNESEGSKVDNDGEYDGEGISDPRSDRLSVGSFDEVSDFEGRQIESRSFGSAQAEFFDANDEFSCSSSSGSSHGLRIAADLHATRLSLLEEIERRKTAEENLKLMCYQWERISNLISQAGLTFPAPPTVSDSMQLGDNSMYQFSQEVVIARFVAEAVGRGQARAEAELAANAILESKDQEISRLQDKLLYYETVNHEMSQRNLVEVARRQQQRKRSPRRWLWSCLGLSIAVGASVIAYSYIPDTSRYQPLLNSGASVDASHISTSSETP</sequence>
<keyword evidence="2" id="KW-0472">Membrane</keyword>
<dbReference type="AlphaFoldDB" id="A0A8S0RF39"/>
<evidence type="ECO:0000313" key="3">
    <source>
        <dbReference type="EMBL" id="CAA2978196.1"/>
    </source>
</evidence>
<comment type="caution">
    <text evidence="3">The sequence shown here is derived from an EMBL/GenBank/DDBJ whole genome shotgun (WGS) entry which is preliminary data.</text>
</comment>
<dbReference type="EMBL" id="CACTIH010003617">
    <property type="protein sequence ID" value="CAA2978196.1"/>
    <property type="molecule type" value="Genomic_DNA"/>
</dbReference>
<feature type="compositionally biased region" description="Low complexity" evidence="1">
    <location>
        <begin position="73"/>
        <end position="85"/>
    </location>
</feature>
<evidence type="ECO:0000256" key="2">
    <source>
        <dbReference type="SAM" id="Phobius"/>
    </source>
</evidence>
<evidence type="ECO:0000256" key="1">
    <source>
        <dbReference type="SAM" id="MobiDB-lite"/>
    </source>
</evidence>